<dbReference type="Gene3D" id="1.20.120.1750">
    <property type="match status" value="1"/>
</dbReference>
<dbReference type="InterPro" id="IPR002867">
    <property type="entry name" value="IBR_dom"/>
</dbReference>
<evidence type="ECO:0000256" key="10">
    <source>
        <dbReference type="ARBA" id="ARBA00022786"/>
    </source>
</evidence>
<evidence type="ECO:0000256" key="8">
    <source>
        <dbReference type="ARBA" id="ARBA00022737"/>
    </source>
</evidence>
<evidence type="ECO:0000256" key="2">
    <source>
        <dbReference type="ARBA" id="ARBA00001947"/>
    </source>
</evidence>
<dbReference type="InterPro" id="IPR013083">
    <property type="entry name" value="Znf_RING/FYVE/PHD"/>
</dbReference>
<sequence length="499" mass="55703">MEADDSELAFSLQVEEALTASVLDNGVSSPNSTSVSYDAVLGSTISNLVQNDHLYRYEQEILGQYKAEAEAKRLRLDLSRQIHDRDLACEIVNVPEAEWSKTGDHLNRPYGEGSSSSDNKQGLRFKVYVKGLIEREVGGVGVAICDGNDGLVFELSKGFNGKGKQVDDKDFVEFKALVEGLDVAVVLDLKKVSIVTDSPLLYQYITGKNPQMTRNVASLCGQINLLLRNFTDTRVSLVALKDIKFATEFARNAIALQVNRSAGSSSNAKNLTESCGICFEDTYVDQMFIITGCSHRYCFSCMSKHVQFKLHQGSLPKCPHENCTSELEVDSCKKFLNPELFGILSQRVKEASIPAEDKIYCPFPKCSALFSKTELRGSRAYEKCPRCSGYFCINCKVPWHNNMNCFEFKRLNPFPLKEEKKLKVLANQNRWRECPKCKHMISLGEGCYHMTCSCLNVDTSFATRVEQNGRTRKLHALVLSGTSVISSTVEIDNKQDEAV</sequence>
<evidence type="ECO:0000259" key="13">
    <source>
        <dbReference type="PROSITE" id="PS50089"/>
    </source>
</evidence>
<comment type="similarity">
    <text evidence="4">Belongs to the RBR family. Ariadne subfamily.</text>
</comment>
<feature type="domain" description="RING-type" evidence="14">
    <location>
        <begin position="271"/>
        <end position="486"/>
    </location>
</feature>
<name>A0ABD3BHY4_9LAMI</name>
<dbReference type="Gene3D" id="3.30.40.10">
    <property type="entry name" value="Zinc/RING finger domain, C3HC4 (zinc finger)"/>
    <property type="match status" value="1"/>
</dbReference>
<dbReference type="GO" id="GO:0008270">
    <property type="term" value="F:zinc ion binding"/>
    <property type="evidence" value="ECO:0007669"/>
    <property type="project" value="UniProtKB-KW"/>
</dbReference>
<evidence type="ECO:0000256" key="3">
    <source>
        <dbReference type="ARBA" id="ARBA00003976"/>
    </source>
</evidence>
<dbReference type="Pfam" id="PF13456">
    <property type="entry name" value="RVT_3"/>
    <property type="match status" value="1"/>
</dbReference>
<dbReference type="FunFam" id="3.30.40.10:FF:000230">
    <property type="entry name" value="RBR-type E3 ubiquitin transferase"/>
    <property type="match status" value="1"/>
</dbReference>
<keyword evidence="16" id="KW-1185">Reference proteome</keyword>
<evidence type="ECO:0000256" key="1">
    <source>
        <dbReference type="ARBA" id="ARBA00001798"/>
    </source>
</evidence>
<evidence type="ECO:0000256" key="4">
    <source>
        <dbReference type="ARBA" id="ARBA00005884"/>
    </source>
</evidence>
<dbReference type="Proteomes" id="UP001632038">
    <property type="component" value="Unassembled WGS sequence"/>
</dbReference>
<evidence type="ECO:0000256" key="12">
    <source>
        <dbReference type="PROSITE-ProRule" id="PRU00175"/>
    </source>
</evidence>
<feature type="domain" description="RING-type" evidence="13">
    <location>
        <begin position="275"/>
        <end position="319"/>
    </location>
</feature>
<organism evidence="15 16">
    <name type="scientific">Castilleja foliolosa</name>
    <dbReference type="NCBI Taxonomy" id="1961234"/>
    <lineage>
        <taxon>Eukaryota</taxon>
        <taxon>Viridiplantae</taxon>
        <taxon>Streptophyta</taxon>
        <taxon>Embryophyta</taxon>
        <taxon>Tracheophyta</taxon>
        <taxon>Spermatophyta</taxon>
        <taxon>Magnoliopsida</taxon>
        <taxon>eudicotyledons</taxon>
        <taxon>Gunneridae</taxon>
        <taxon>Pentapetalae</taxon>
        <taxon>asterids</taxon>
        <taxon>lamiids</taxon>
        <taxon>Lamiales</taxon>
        <taxon>Orobanchaceae</taxon>
        <taxon>Pedicularideae</taxon>
        <taxon>Castillejinae</taxon>
        <taxon>Castilleja</taxon>
    </lineage>
</organism>
<evidence type="ECO:0000313" key="16">
    <source>
        <dbReference type="Proteomes" id="UP001632038"/>
    </source>
</evidence>
<dbReference type="InterPro" id="IPR002156">
    <property type="entry name" value="RNaseH_domain"/>
</dbReference>
<dbReference type="InterPro" id="IPR001841">
    <property type="entry name" value="Znf_RING"/>
</dbReference>
<dbReference type="EMBL" id="JAVIJP010000092">
    <property type="protein sequence ID" value="KAL3616412.1"/>
    <property type="molecule type" value="Genomic_DNA"/>
</dbReference>
<evidence type="ECO:0000256" key="7">
    <source>
        <dbReference type="ARBA" id="ARBA00022723"/>
    </source>
</evidence>
<reference evidence="16" key="1">
    <citation type="journal article" date="2024" name="IScience">
        <title>Strigolactones Initiate the Formation of Haustorium-like Structures in Castilleja.</title>
        <authorList>
            <person name="Buerger M."/>
            <person name="Peterson D."/>
            <person name="Chory J."/>
        </authorList>
    </citation>
    <scope>NUCLEOTIDE SEQUENCE [LARGE SCALE GENOMIC DNA]</scope>
</reference>
<keyword evidence="9 12" id="KW-0863">Zinc-finger</keyword>
<comment type="function">
    <text evidence="3">Might act as an E3 ubiquitin-protein ligase, or as part of E3 complex, which accepts ubiquitin from specific E2 ubiquitin-conjugating enzymes and then transfers it to substrates.</text>
</comment>
<dbReference type="Pfam" id="PF01485">
    <property type="entry name" value="IBR"/>
    <property type="match status" value="1"/>
</dbReference>
<dbReference type="InterPro" id="IPR044066">
    <property type="entry name" value="TRIAD_supradom"/>
</dbReference>
<evidence type="ECO:0000259" key="14">
    <source>
        <dbReference type="PROSITE" id="PS51873"/>
    </source>
</evidence>
<dbReference type="EC" id="2.3.2.31" evidence="5"/>
<dbReference type="PROSITE" id="PS51873">
    <property type="entry name" value="TRIAD"/>
    <property type="match status" value="1"/>
</dbReference>
<dbReference type="InterPro" id="IPR017907">
    <property type="entry name" value="Znf_RING_CS"/>
</dbReference>
<protein>
    <recommendedName>
        <fullName evidence="5">RBR-type E3 ubiquitin transferase</fullName>
        <ecNumber evidence="5">2.3.2.31</ecNumber>
    </recommendedName>
</protein>
<keyword evidence="6" id="KW-0808">Transferase</keyword>
<dbReference type="SMART" id="SM00647">
    <property type="entry name" value="IBR"/>
    <property type="match status" value="1"/>
</dbReference>
<evidence type="ECO:0000256" key="9">
    <source>
        <dbReference type="ARBA" id="ARBA00022771"/>
    </source>
</evidence>
<dbReference type="InterPro" id="IPR036397">
    <property type="entry name" value="RNaseH_sf"/>
</dbReference>
<evidence type="ECO:0000256" key="5">
    <source>
        <dbReference type="ARBA" id="ARBA00012251"/>
    </source>
</evidence>
<gene>
    <name evidence="15" type="ORF">CASFOL_039802</name>
</gene>
<dbReference type="CDD" id="cd22584">
    <property type="entry name" value="Rcat_RBR_unk"/>
    <property type="match status" value="1"/>
</dbReference>
<comment type="cofactor">
    <cofactor evidence="2">
        <name>Zn(2+)</name>
        <dbReference type="ChEBI" id="CHEBI:29105"/>
    </cofactor>
</comment>
<dbReference type="PROSITE" id="PS00518">
    <property type="entry name" value="ZF_RING_1"/>
    <property type="match status" value="1"/>
</dbReference>
<dbReference type="PANTHER" id="PTHR11685">
    <property type="entry name" value="RBR FAMILY RING FINGER AND IBR DOMAIN-CONTAINING"/>
    <property type="match status" value="1"/>
</dbReference>
<dbReference type="GO" id="GO:0061630">
    <property type="term" value="F:ubiquitin protein ligase activity"/>
    <property type="evidence" value="ECO:0007669"/>
    <property type="project" value="UniProtKB-EC"/>
</dbReference>
<comment type="caution">
    <text evidence="15">The sequence shown here is derived from an EMBL/GenBank/DDBJ whole genome shotgun (WGS) entry which is preliminary data.</text>
</comment>
<keyword evidence="10" id="KW-0833">Ubl conjugation pathway</keyword>
<evidence type="ECO:0000313" key="15">
    <source>
        <dbReference type="EMBL" id="KAL3616412.1"/>
    </source>
</evidence>
<dbReference type="SUPFAM" id="SSF57850">
    <property type="entry name" value="RING/U-box"/>
    <property type="match status" value="3"/>
</dbReference>
<accession>A0ABD3BHY4</accession>
<comment type="catalytic activity">
    <reaction evidence="1">
        <text>[E2 ubiquitin-conjugating enzyme]-S-ubiquitinyl-L-cysteine + [acceptor protein]-L-lysine = [E2 ubiquitin-conjugating enzyme]-L-cysteine + [acceptor protein]-N(6)-ubiquitinyl-L-lysine.</text>
        <dbReference type="EC" id="2.3.2.31"/>
    </reaction>
</comment>
<dbReference type="PROSITE" id="PS50089">
    <property type="entry name" value="ZF_RING_2"/>
    <property type="match status" value="1"/>
</dbReference>
<dbReference type="CDD" id="cd22582">
    <property type="entry name" value="BRcat_RBR_unk"/>
    <property type="match status" value="1"/>
</dbReference>
<proteinExistence type="inferred from homology"/>
<evidence type="ECO:0000256" key="11">
    <source>
        <dbReference type="ARBA" id="ARBA00022833"/>
    </source>
</evidence>
<dbReference type="InterPro" id="IPR031127">
    <property type="entry name" value="E3_UB_ligase_RBR"/>
</dbReference>
<keyword evidence="8" id="KW-0677">Repeat</keyword>
<keyword evidence="7" id="KW-0479">Metal-binding</keyword>
<keyword evidence="11" id="KW-0862">Zinc</keyword>
<dbReference type="Gene3D" id="3.30.420.10">
    <property type="entry name" value="Ribonuclease H-like superfamily/Ribonuclease H"/>
    <property type="match status" value="1"/>
</dbReference>
<dbReference type="AlphaFoldDB" id="A0ABD3BHY4"/>
<evidence type="ECO:0000256" key="6">
    <source>
        <dbReference type="ARBA" id="ARBA00022679"/>
    </source>
</evidence>